<evidence type="ECO:0000313" key="2">
    <source>
        <dbReference type="Proteomes" id="UP000275719"/>
    </source>
</evidence>
<dbReference type="EMBL" id="RQVQ01000063">
    <property type="protein sequence ID" value="RRJ87108.1"/>
    <property type="molecule type" value="Genomic_DNA"/>
</dbReference>
<reference evidence="1 2" key="1">
    <citation type="submission" date="2018-11" db="EMBL/GenBank/DDBJ databases">
        <title>Flavobacterium sp. nov., YIM 102701-2 draft genome.</title>
        <authorList>
            <person name="Li G."/>
            <person name="Jiang Y."/>
        </authorList>
    </citation>
    <scope>NUCLEOTIDE SEQUENCE [LARGE SCALE GENOMIC DNA]</scope>
    <source>
        <strain evidence="1 2">YIM 102701-2</strain>
    </source>
</reference>
<evidence type="ECO:0000313" key="1">
    <source>
        <dbReference type="EMBL" id="RRJ87108.1"/>
    </source>
</evidence>
<dbReference type="Proteomes" id="UP000275719">
    <property type="component" value="Unassembled WGS sequence"/>
</dbReference>
<dbReference type="AlphaFoldDB" id="A0A3P3VYH5"/>
<gene>
    <name evidence="1" type="ORF">EG240_15555</name>
</gene>
<dbReference type="OrthoDB" id="835620at2"/>
<dbReference type="Gene3D" id="3.40.50.300">
    <property type="entry name" value="P-loop containing nucleotide triphosphate hydrolases"/>
    <property type="match status" value="1"/>
</dbReference>
<keyword evidence="2" id="KW-1185">Reference proteome</keyword>
<protein>
    <submittedName>
        <fullName evidence="1">Uncharacterized protein</fullName>
    </submittedName>
</protein>
<sequence>MDTNKKEPRDLVYNKIQYLKRCQEIGRFVYEDTFRINGLLINALLQIRDAFLYNQTINNINVLELKEGLFVNGRSNSGKTALMVILKSILDTSKSFKIISCLEIEHQFKKYGKAYLENLFDDRNTSWCFDDFGKRSTASHYSILRILIEKIFESKNTYHIISDFTLEQIHSKLGMVYYNKIKSKFITIKT</sequence>
<dbReference type="SUPFAM" id="SSF52540">
    <property type="entry name" value="P-loop containing nucleoside triphosphate hydrolases"/>
    <property type="match status" value="1"/>
</dbReference>
<dbReference type="InterPro" id="IPR027417">
    <property type="entry name" value="P-loop_NTPase"/>
</dbReference>
<comment type="caution">
    <text evidence="1">The sequence shown here is derived from an EMBL/GenBank/DDBJ whole genome shotgun (WGS) entry which is preliminary data.</text>
</comment>
<dbReference type="RefSeq" id="WP_125020256.1">
    <property type="nucleotide sequence ID" value="NZ_RQVQ01000063.1"/>
</dbReference>
<proteinExistence type="predicted"/>
<accession>A0A3P3VYH5</accession>
<organism evidence="1 2">
    <name type="scientific">Paenimyroides tangerinum</name>
    <dbReference type="NCBI Taxonomy" id="2488728"/>
    <lineage>
        <taxon>Bacteria</taxon>
        <taxon>Pseudomonadati</taxon>
        <taxon>Bacteroidota</taxon>
        <taxon>Flavobacteriia</taxon>
        <taxon>Flavobacteriales</taxon>
        <taxon>Flavobacteriaceae</taxon>
        <taxon>Paenimyroides</taxon>
    </lineage>
</organism>
<name>A0A3P3VYH5_9FLAO</name>